<evidence type="ECO:0000313" key="9">
    <source>
        <dbReference type="EMBL" id="RKD92029.1"/>
    </source>
</evidence>
<dbReference type="AlphaFoldDB" id="A0A419W9A3"/>
<accession>A0A419W9A3</accession>
<evidence type="ECO:0000256" key="3">
    <source>
        <dbReference type="ARBA" id="ARBA00023082"/>
    </source>
</evidence>
<keyword evidence="4 6" id="KW-0238">DNA-binding</keyword>
<dbReference type="OrthoDB" id="1342792at2"/>
<proteinExistence type="inferred from homology"/>
<dbReference type="Pfam" id="PF08281">
    <property type="entry name" value="Sigma70_r4_2"/>
    <property type="match status" value="1"/>
</dbReference>
<evidence type="ECO:0000256" key="6">
    <source>
        <dbReference type="RuleBase" id="RU000716"/>
    </source>
</evidence>
<evidence type="ECO:0000259" key="8">
    <source>
        <dbReference type="Pfam" id="PF08281"/>
    </source>
</evidence>
<dbReference type="InterPro" id="IPR036388">
    <property type="entry name" value="WH-like_DNA-bd_sf"/>
</dbReference>
<dbReference type="Gene3D" id="1.10.1740.10">
    <property type="match status" value="1"/>
</dbReference>
<dbReference type="GO" id="GO:0006352">
    <property type="term" value="P:DNA-templated transcription initiation"/>
    <property type="evidence" value="ECO:0007669"/>
    <property type="project" value="InterPro"/>
</dbReference>
<evidence type="ECO:0000256" key="5">
    <source>
        <dbReference type="ARBA" id="ARBA00023163"/>
    </source>
</evidence>
<dbReference type="InterPro" id="IPR014327">
    <property type="entry name" value="RNA_pol_sigma70_bacteroid"/>
</dbReference>
<dbReference type="SUPFAM" id="SSF88659">
    <property type="entry name" value="Sigma3 and sigma4 domains of RNA polymerase sigma factors"/>
    <property type="match status" value="1"/>
</dbReference>
<evidence type="ECO:0000256" key="1">
    <source>
        <dbReference type="ARBA" id="ARBA00010641"/>
    </source>
</evidence>
<keyword evidence="10" id="KW-1185">Reference proteome</keyword>
<dbReference type="InterPro" id="IPR014284">
    <property type="entry name" value="RNA_pol_sigma-70_dom"/>
</dbReference>
<dbReference type="PANTHER" id="PTHR43133">
    <property type="entry name" value="RNA POLYMERASE ECF-TYPE SIGMA FACTO"/>
    <property type="match status" value="1"/>
</dbReference>
<dbReference type="PROSITE" id="PS01063">
    <property type="entry name" value="SIGMA70_ECF"/>
    <property type="match status" value="1"/>
</dbReference>
<name>A0A419W9A3_9BACT</name>
<dbReference type="NCBIfam" id="TIGR02937">
    <property type="entry name" value="sigma70-ECF"/>
    <property type="match status" value="1"/>
</dbReference>
<dbReference type="GO" id="GO:0016987">
    <property type="term" value="F:sigma factor activity"/>
    <property type="evidence" value="ECO:0007669"/>
    <property type="project" value="UniProtKB-KW"/>
</dbReference>
<sequence length="190" mass="22071">MTDAKLIQNLKNGDKNTLNELYQKYSRRLYVFIYGYLKTEADTLDLIQEVFIKIWINRQSIKPDSQLDSYIFTIAKNTIISAFRKKISEQDYYDYLKNTVVTNSIATESQVNYDLLSEAVGNLVSKLPSSRQHIYRLSKEQGYSNKQIASELQISIKTVEDHMTKARKFIQDNLQEYGLLAALFISLFLV</sequence>
<dbReference type="GO" id="GO:0003677">
    <property type="term" value="F:DNA binding"/>
    <property type="evidence" value="ECO:0007669"/>
    <property type="project" value="UniProtKB-KW"/>
</dbReference>
<dbReference type="InterPro" id="IPR000838">
    <property type="entry name" value="RNA_pol_sigma70_ECF_CS"/>
</dbReference>
<dbReference type="InterPro" id="IPR007627">
    <property type="entry name" value="RNA_pol_sigma70_r2"/>
</dbReference>
<evidence type="ECO:0000259" key="7">
    <source>
        <dbReference type="Pfam" id="PF04542"/>
    </source>
</evidence>
<dbReference type="InterPro" id="IPR013249">
    <property type="entry name" value="RNA_pol_sigma70_r4_t2"/>
</dbReference>
<comment type="similarity">
    <text evidence="1 6">Belongs to the sigma-70 factor family. ECF subfamily.</text>
</comment>
<evidence type="ECO:0000256" key="2">
    <source>
        <dbReference type="ARBA" id="ARBA00023015"/>
    </source>
</evidence>
<comment type="caution">
    <text evidence="9">The sequence shown here is derived from an EMBL/GenBank/DDBJ whole genome shotgun (WGS) entry which is preliminary data.</text>
</comment>
<keyword evidence="5 6" id="KW-0804">Transcription</keyword>
<dbReference type="InterPro" id="IPR013324">
    <property type="entry name" value="RNA_pol_sigma_r3/r4-like"/>
</dbReference>
<feature type="domain" description="RNA polymerase sigma factor 70 region 4 type 2" evidence="8">
    <location>
        <begin position="118"/>
        <end position="169"/>
    </location>
</feature>
<gene>
    <name evidence="9" type="ORF">BC643_2399</name>
</gene>
<dbReference type="Proteomes" id="UP000283387">
    <property type="component" value="Unassembled WGS sequence"/>
</dbReference>
<dbReference type="RefSeq" id="WP_120273282.1">
    <property type="nucleotide sequence ID" value="NZ_RAPN01000001.1"/>
</dbReference>
<keyword evidence="3 6" id="KW-0731">Sigma factor</keyword>
<organism evidence="9 10">
    <name type="scientific">Mangrovibacterium diazotrophicum</name>
    <dbReference type="NCBI Taxonomy" id="1261403"/>
    <lineage>
        <taxon>Bacteria</taxon>
        <taxon>Pseudomonadati</taxon>
        <taxon>Bacteroidota</taxon>
        <taxon>Bacteroidia</taxon>
        <taxon>Marinilabiliales</taxon>
        <taxon>Prolixibacteraceae</taxon>
        <taxon>Mangrovibacterium</taxon>
    </lineage>
</organism>
<dbReference type="InterPro" id="IPR013325">
    <property type="entry name" value="RNA_pol_sigma_r2"/>
</dbReference>
<dbReference type="SUPFAM" id="SSF88946">
    <property type="entry name" value="Sigma2 domain of RNA polymerase sigma factors"/>
    <property type="match status" value="1"/>
</dbReference>
<feature type="domain" description="RNA polymerase sigma-70 region 2" evidence="7">
    <location>
        <begin position="21"/>
        <end position="86"/>
    </location>
</feature>
<dbReference type="InterPro" id="IPR039425">
    <property type="entry name" value="RNA_pol_sigma-70-like"/>
</dbReference>
<dbReference type="EMBL" id="RAPN01000001">
    <property type="protein sequence ID" value="RKD92029.1"/>
    <property type="molecule type" value="Genomic_DNA"/>
</dbReference>
<protein>
    <recommendedName>
        <fullName evidence="6">RNA polymerase sigma factor</fullName>
    </recommendedName>
</protein>
<evidence type="ECO:0000256" key="4">
    <source>
        <dbReference type="ARBA" id="ARBA00023125"/>
    </source>
</evidence>
<dbReference type="Pfam" id="PF04542">
    <property type="entry name" value="Sigma70_r2"/>
    <property type="match status" value="1"/>
</dbReference>
<dbReference type="PANTHER" id="PTHR43133:SF46">
    <property type="entry name" value="RNA POLYMERASE SIGMA-70 FACTOR ECF SUBFAMILY"/>
    <property type="match status" value="1"/>
</dbReference>
<keyword evidence="2 6" id="KW-0805">Transcription regulation</keyword>
<dbReference type="NCBIfam" id="TIGR02985">
    <property type="entry name" value="Sig70_bacteroi1"/>
    <property type="match status" value="1"/>
</dbReference>
<reference evidence="9 10" key="1">
    <citation type="submission" date="2018-09" db="EMBL/GenBank/DDBJ databases">
        <title>Genomic Encyclopedia of Archaeal and Bacterial Type Strains, Phase II (KMG-II): from individual species to whole genera.</title>
        <authorList>
            <person name="Goeker M."/>
        </authorList>
    </citation>
    <scope>NUCLEOTIDE SEQUENCE [LARGE SCALE GENOMIC DNA]</scope>
    <source>
        <strain evidence="9 10">DSM 27148</strain>
    </source>
</reference>
<dbReference type="Gene3D" id="1.10.10.10">
    <property type="entry name" value="Winged helix-like DNA-binding domain superfamily/Winged helix DNA-binding domain"/>
    <property type="match status" value="1"/>
</dbReference>
<evidence type="ECO:0000313" key="10">
    <source>
        <dbReference type="Proteomes" id="UP000283387"/>
    </source>
</evidence>